<feature type="signal peptide" evidence="2">
    <location>
        <begin position="1"/>
        <end position="42"/>
    </location>
</feature>
<sequence length="220" mass="22649">MRRRLRAARETKVLTMIRSALPTVRRVAATALIAPLAFTAAACSKDDTASSKSPQSTSSASSKVTMATSLKASDGWAKAAESGMSAAFGTWKNTGNEPVVITGAKGNAGPVQLHVTTKTANGMEMKQTSNFTLAPGGTLKLAPGGNHLMFMNLSKALAAGDEQQLTITFKDGSSTKLTFPVRAYDGAKEKYSDAGSGDASPSSGASGTSEMPGMTHSSSH</sequence>
<keyword evidence="2" id="KW-0732">Signal</keyword>
<reference evidence="3 4" key="1">
    <citation type="submission" date="2019-08" db="EMBL/GenBank/DDBJ databases">
        <title>Dermacoccus abyssi strain HZAU 226, whole genome Nanopore sequencing project.</title>
        <authorList>
            <person name="Guo A."/>
            <person name="Zhang X."/>
            <person name="Ruan Y."/>
            <person name="Liu W."/>
            <person name="Chen Q."/>
            <person name="Gu L."/>
        </authorList>
    </citation>
    <scope>NUCLEOTIDE SEQUENCE [LARGE SCALE GENOMIC DNA]</scope>
    <source>
        <strain evidence="3 4">HZAU 226</strain>
    </source>
</reference>
<dbReference type="PANTHER" id="PTHR36302">
    <property type="entry name" value="BLR7088 PROTEIN"/>
    <property type="match status" value="1"/>
</dbReference>
<gene>
    <name evidence="3" type="ORF">FV141_13435</name>
</gene>
<dbReference type="InterPro" id="IPR058248">
    <property type="entry name" value="Lxx211020-like"/>
</dbReference>
<feature type="compositionally biased region" description="Low complexity" evidence="1">
    <location>
        <begin position="50"/>
        <end position="64"/>
    </location>
</feature>
<evidence type="ECO:0000313" key="4">
    <source>
        <dbReference type="Proteomes" id="UP000323565"/>
    </source>
</evidence>
<organism evidence="3 4">
    <name type="scientific">Dermacoccus abyssi</name>
    <dbReference type="NCBI Taxonomy" id="322596"/>
    <lineage>
        <taxon>Bacteria</taxon>
        <taxon>Bacillati</taxon>
        <taxon>Actinomycetota</taxon>
        <taxon>Actinomycetes</taxon>
        <taxon>Micrococcales</taxon>
        <taxon>Dermacoccaceae</taxon>
        <taxon>Dermacoccus</taxon>
    </lineage>
</organism>
<dbReference type="Proteomes" id="UP000323565">
    <property type="component" value="Chromosome"/>
</dbReference>
<dbReference type="EMBL" id="CP043031">
    <property type="protein sequence ID" value="QEH94406.1"/>
    <property type="molecule type" value="Genomic_DNA"/>
</dbReference>
<dbReference type="Pfam" id="PF04314">
    <property type="entry name" value="PCuAC"/>
    <property type="match status" value="1"/>
</dbReference>
<feature type="region of interest" description="Disordered" evidence="1">
    <location>
        <begin position="45"/>
        <end position="64"/>
    </location>
</feature>
<protein>
    <submittedName>
        <fullName evidence="3">Copper chaperone PCu(A)C</fullName>
    </submittedName>
</protein>
<evidence type="ECO:0000256" key="2">
    <source>
        <dbReference type="SAM" id="SignalP"/>
    </source>
</evidence>
<dbReference type="SUPFAM" id="SSF110087">
    <property type="entry name" value="DR1885-like metal-binding protein"/>
    <property type="match status" value="1"/>
</dbReference>
<feature type="compositionally biased region" description="Low complexity" evidence="1">
    <location>
        <begin position="193"/>
        <end position="209"/>
    </location>
</feature>
<name>A0ABX5ZBP9_9MICO</name>
<evidence type="ECO:0000256" key="1">
    <source>
        <dbReference type="SAM" id="MobiDB-lite"/>
    </source>
</evidence>
<proteinExistence type="predicted"/>
<dbReference type="Gene3D" id="2.60.40.1890">
    <property type="entry name" value="PCu(A)C copper chaperone"/>
    <property type="match status" value="1"/>
</dbReference>
<accession>A0ABX5ZBP9</accession>
<evidence type="ECO:0000313" key="3">
    <source>
        <dbReference type="EMBL" id="QEH94406.1"/>
    </source>
</evidence>
<dbReference type="InterPro" id="IPR007410">
    <property type="entry name" value="LpqE-like"/>
</dbReference>
<dbReference type="InterPro" id="IPR036182">
    <property type="entry name" value="PCuAC_sf"/>
</dbReference>
<keyword evidence="4" id="KW-1185">Reference proteome</keyword>
<feature type="region of interest" description="Disordered" evidence="1">
    <location>
        <begin position="189"/>
        <end position="220"/>
    </location>
</feature>
<dbReference type="PANTHER" id="PTHR36302:SF1">
    <property type="entry name" value="COPPER CHAPERONE PCU(A)C"/>
    <property type="match status" value="1"/>
</dbReference>
<feature type="chain" id="PRO_5046797822" evidence="2">
    <location>
        <begin position="43"/>
        <end position="220"/>
    </location>
</feature>